<organism evidence="12 13">
    <name type="scientific">candidate division TA06 bacterium B3_TA06</name>
    <dbReference type="NCBI Taxonomy" id="2012487"/>
    <lineage>
        <taxon>Bacteria</taxon>
        <taxon>Bacteria division TA06</taxon>
    </lineage>
</organism>
<comment type="caution">
    <text evidence="12">The sequence shown here is derived from an EMBL/GenBank/DDBJ whole genome shotgun (WGS) entry which is preliminary data.</text>
</comment>
<keyword evidence="10" id="KW-1003">Cell membrane</keyword>
<evidence type="ECO:0000313" key="13">
    <source>
        <dbReference type="Proteomes" id="UP000317778"/>
    </source>
</evidence>
<dbReference type="InterPro" id="IPR023201">
    <property type="entry name" value="SecY_dom_sf"/>
</dbReference>
<evidence type="ECO:0000256" key="2">
    <source>
        <dbReference type="ARBA" id="ARBA00005751"/>
    </source>
</evidence>
<feature type="transmembrane region" description="Helical" evidence="10">
    <location>
        <begin position="183"/>
        <end position="201"/>
    </location>
</feature>
<dbReference type="PRINTS" id="PR00303">
    <property type="entry name" value="SECYTRNLCASE"/>
</dbReference>
<comment type="similarity">
    <text evidence="2 10 11">Belongs to the SecY/SEC61-alpha family.</text>
</comment>
<dbReference type="HAMAP" id="MF_01465">
    <property type="entry name" value="SecY"/>
    <property type="match status" value="1"/>
</dbReference>
<dbReference type="Gene3D" id="1.10.3370.10">
    <property type="entry name" value="SecY subunit domain"/>
    <property type="match status" value="1"/>
</dbReference>
<dbReference type="InterPro" id="IPR026593">
    <property type="entry name" value="SecY"/>
</dbReference>
<dbReference type="NCBIfam" id="TIGR00967">
    <property type="entry name" value="3a0501s007"/>
    <property type="match status" value="1"/>
</dbReference>
<proteinExistence type="inferred from homology"/>
<comment type="subcellular location">
    <subcellularLocation>
        <location evidence="10">Cell membrane</location>
        <topology evidence="10">Multi-pass membrane protein</topology>
    </subcellularLocation>
    <subcellularLocation>
        <location evidence="1">Membrane</location>
        <topology evidence="1">Multi-pass membrane protein</topology>
    </subcellularLocation>
</comment>
<keyword evidence="5 10" id="KW-0653">Protein transport</keyword>
<dbReference type="SUPFAM" id="SSF103491">
    <property type="entry name" value="Preprotein translocase SecY subunit"/>
    <property type="match status" value="1"/>
</dbReference>
<keyword evidence="3 10" id="KW-0813">Transport</keyword>
<dbReference type="GO" id="GO:0043952">
    <property type="term" value="P:protein transport by the Sec complex"/>
    <property type="evidence" value="ECO:0007669"/>
    <property type="project" value="UniProtKB-UniRule"/>
</dbReference>
<dbReference type="InterPro" id="IPR002208">
    <property type="entry name" value="SecY/SEC61-alpha"/>
</dbReference>
<evidence type="ECO:0000256" key="9">
    <source>
        <dbReference type="ARBA" id="ARBA00039733"/>
    </source>
</evidence>
<accession>A0A532V438</accession>
<dbReference type="Pfam" id="PF00344">
    <property type="entry name" value="SecY"/>
    <property type="match status" value="1"/>
</dbReference>
<keyword evidence="6 10" id="KW-1133">Transmembrane helix</keyword>
<evidence type="ECO:0000256" key="1">
    <source>
        <dbReference type="ARBA" id="ARBA00004141"/>
    </source>
</evidence>
<dbReference type="GO" id="GO:0065002">
    <property type="term" value="P:intracellular protein transmembrane transport"/>
    <property type="evidence" value="ECO:0007669"/>
    <property type="project" value="UniProtKB-UniRule"/>
</dbReference>
<keyword evidence="4 10" id="KW-0812">Transmembrane</keyword>
<feature type="transmembrane region" description="Helical" evidence="10">
    <location>
        <begin position="275"/>
        <end position="297"/>
    </location>
</feature>
<comment type="function">
    <text evidence="10">The central subunit of the protein translocation channel SecYEG. Consists of two halves formed by TMs 1-5 and 6-10. These two domains form a lateral gate at the front which open onto the bilayer between TMs 2 and 7, and are clamped together by SecE at the back. The channel is closed by both a pore ring composed of hydrophobic SecY resides and a short helix (helix 2A) on the extracellular side of the membrane which forms a plug. The plug probably moves laterally to allow the channel to open. The ring and the pore may move independently.</text>
</comment>
<evidence type="ECO:0000256" key="6">
    <source>
        <dbReference type="ARBA" id="ARBA00022989"/>
    </source>
</evidence>
<feature type="transmembrane region" description="Helical" evidence="10">
    <location>
        <begin position="116"/>
        <end position="135"/>
    </location>
</feature>
<feature type="transmembrane region" description="Helical" evidence="10">
    <location>
        <begin position="317"/>
        <end position="337"/>
    </location>
</feature>
<evidence type="ECO:0000256" key="3">
    <source>
        <dbReference type="ARBA" id="ARBA00022448"/>
    </source>
</evidence>
<evidence type="ECO:0000256" key="4">
    <source>
        <dbReference type="ARBA" id="ARBA00022692"/>
    </source>
</evidence>
<comment type="caution">
    <text evidence="10">Lacks conserved residue(s) required for the propagation of feature annotation.</text>
</comment>
<dbReference type="PIRSF" id="PIRSF004557">
    <property type="entry name" value="SecY"/>
    <property type="match status" value="1"/>
</dbReference>
<name>A0A532V438_UNCT6</name>
<protein>
    <recommendedName>
        <fullName evidence="9 10">Protein translocase subunit SecY</fullName>
    </recommendedName>
</protein>
<feature type="transmembrane region" description="Helical" evidence="10">
    <location>
        <begin position="216"/>
        <end position="242"/>
    </location>
</feature>
<sequence length="440" mass="48650">MMQGIGNIFKIPDLRKKVLFTLLMVVVYRLGTHIPTPGLNPQAVGILLSQMRGTVFGLYDLFVGGALARASVFALGVMPYISASIMFQILGSVFPKLQKLQQDEEGRRKVNQYTRYFTVLLAFLYAIGIAVFLEGQPPVALPDGRVVPLVSQTGFILRILTIFTLTTGTIFLMWIGELITEKGIGNGISFLIFIGCLDRIPTDLGRTIQQVAAGEISWFVLVVLVAVIVFTFGAMVLMTQAVRKIPVQYPRRVIGRRIYGGQSTFIPLRVNTAGVIPIIFAQSIIMIPGTVAAFFGKTNFTEGLQLLLQPGRPLYDGLYALFIIFFAYFYTSIVFNPQDIANNMKRMGGFVPGIRPGVRTAEYINTVLTRITLPGAIFLALVALMPWWLIKGLGVSFFFGGTTYLIIVGVALDTIQQIESHLLMRSYEGLLKGTKLRGRR</sequence>
<feature type="transmembrane region" description="Helical" evidence="10">
    <location>
        <begin position="72"/>
        <end position="95"/>
    </location>
</feature>
<dbReference type="FunFam" id="1.10.3370.10:FF:000001">
    <property type="entry name" value="Preprotein translocase subunit SecY"/>
    <property type="match status" value="1"/>
</dbReference>
<dbReference type="PROSITE" id="PS00755">
    <property type="entry name" value="SECY_1"/>
    <property type="match status" value="1"/>
</dbReference>
<keyword evidence="7 10" id="KW-0811">Translocation</keyword>
<comment type="subunit">
    <text evidence="10">Component of the Sec protein translocase complex. Heterotrimer consisting of SecY, SecE and SecG subunits. The heterotrimers can form oligomers, although 1 heterotrimer is thought to be able to translocate proteins. Interacts with the ribosome. Interacts with SecDF, and other proteins may be involved. Interacts with SecA.</text>
</comment>
<dbReference type="Proteomes" id="UP000317778">
    <property type="component" value="Unassembled WGS sequence"/>
</dbReference>
<evidence type="ECO:0000256" key="7">
    <source>
        <dbReference type="ARBA" id="ARBA00023010"/>
    </source>
</evidence>
<gene>
    <name evidence="10" type="primary">secY</name>
    <name evidence="12" type="ORF">CEE36_07920</name>
</gene>
<evidence type="ECO:0000256" key="11">
    <source>
        <dbReference type="RuleBase" id="RU004349"/>
    </source>
</evidence>
<dbReference type="GO" id="GO:0006605">
    <property type="term" value="P:protein targeting"/>
    <property type="evidence" value="ECO:0007669"/>
    <property type="project" value="UniProtKB-UniRule"/>
</dbReference>
<dbReference type="InterPro" id="IPR030659">
    <property type="entry name" value="SecY_CS"/>
</dbReference>
<evidence type="ECO:0000313" key="12">
    <source>
        <dbReference type="EMBL" id="TKJ41971.1"/>
    </source>
</evidence>
<evidence type="ECO:0000256" key="10">
    <source>
        <dbReference type="HAMAP-Rule" id="MF_01465"/>
    </source>
</evidence>
<dbReference type="AlphaFoldDB" id="A0A532V438"/>
<evidence type="ECO:0000256" key="8">
    <source>
        <dbReference type="ARBA" id="ARBA00023136"/>
    </source>
</evidence>
<feature type="transmembrane region" description="Helical" evidence="10">
    <location>
        <begin position="395"/>
        <end position="415"/>
    </location>
</feature>
<reference evidence="12 13" key="1">
    <citation type="submission" date="2017-06" db="EMBL/GenBank/DDBJ databases">
        <title>Novel microbial phyla capable of carbon fixation and sulfur reduction in deep-sea sediments.</title>
        <authorList>
            <person name="Huang J."/>
            <person name="Baker B."/>
            <person name="Wang Y."/>
        </authorList>
    </citation>
    <scope>NUCLEOTIDE SEQUENCE [LARGE SCALE GENOMIC DNA]</scope>
    <source>
        <strain evidence="12">B3_TA06</strain>
    </source>
</reference>
<dbReference type="PANTHER" id="PTHR10906">
    <property type="entry name" value="SECY/SEC61-ALPHA FAMILY MEMBER"/>
    <property type="match status" value="1"/>
</dbReference>
<dbReference type="GO" id="GO:0005886">
    <property type="term" value="C:plasma membrane"/>
    <property type="evidence" value="ECO:0007669"/>
    <property type="project" value="UniProtKB-SubCell"/>
</dbReference>
<feature type="transmembrane region" description="Helical" evidence="10">
    <location>
        <begin position="367"/>
        <end position="389"/>
    </location>
</feature>
<dbReference type="EMBL" id="NJBO01000012">
    <property type="protein sequence ID" value="TKJ41971.1"/>
    <property type="molecule type" value="Genomic_DNA"/>
</dbReference>
<evidence type="ECO:0000256" key="5">
    <source>
        <dbReference type="ARBA" id="ARBA00022927"/>
    </source>
</evidence>
<keyword evidence="8 10" id="KW-0472">Membrane</keyword>
<feature type="transmembrane region" description="Helical" evidence="10">
    <location>
        <begin position="155"/>
        <end position="176"/>
    </location>
</feature>